<dbReference type="CDD" id="cd04301">
    <property type="entry name" value="NAT_SF"/>
    <property type="match status" value="1"/>
</dbReference>
<proteinExistence type="predicted"/>
<organism evidence="4 5">
    <name type="scientific">Paenibacillus silvestris</name>
    <dbReference type="NCBI Taxonomy" id="2606219"/>
    <lineage>
        <taxon>Bacteria</taxon>
        <taxon>Bacillati</taxon>
        <taxon>Bacillota</taxon>
        <taxon>Bacilli</taxon>
        <taxon>Bacillales</taxon>
        <taxon>Paenibacillaceae</taxon>
        <taxon>Paenibacillus</taxon>
    </lineage>
</organism>
<dbReference type="Gene3D" id="3.40.630.30">
    <property type="match status" value="1"/>
</dbReference>
<keyword evidence="5" id="KW-1185">Reference proteome</keyword>
<dbReference type="RefSeq" id="WP_161410917.1">
    <property type="nucleotide sequence ID" value="NZ_WTUZ01000039.1"/>
</dbReference>
<name>A0A6L8V9Z2_9BACL</name>
<dbReference type="Pfam" id="PF00583">
    <property type="entry name" value="Acetyltransf_1"/>
    <property type="match status" value="1"/>
</dbReference>
<dbReference type="InterPro" id="IPR016181">
    <property type="entry name" value="Acyl_CoA_acyltransferase"/>
</dbReference>
<evidence type="ECO:0000256" key="1">
    <source>
        <dbReference type="ARBA" id="ARBA00022679"/>
    </source>
</evidence>
<dbReference type="PROSITE" id="PS51186">
    <property type="entry name" value="GNAT"/>
    <property type="match status" value="1"/>
</dbReference>
<sequence>MNIAELKRFIISIEIKALEKTVVDGEGESQFSELIRDRIANLKREGEWIHQFDEGVPISRFITSDLVIRRAITGDVDTIRDVYRRASLTNEADHQLIAAHPEWLVWDVAMLPFAHVAVVDGRVVGFASARPIDDFLELEDLFTDPDYRRQGVASALIADIARRGLRIEVSANHAAKAFYESVGFVVIGIAGSQGGPVLRMHLDVM</sequence>
<evidence type="ECO:0000259" key="3">
    <source>
        <dbReference type="PROSITE" id="PS51186"/>
    </source>
</evidence>
<protein>
    <submittedName>
        <fullName evidence="4">GNAT family N-acetyltransferase</fullName>
    </submittedName>
</protein>
<dbReference type="InterPro" id="IPR000182">
    <property type="entry name" value="GNAT_dom"/>
</dbReference>
<dbReference type="Proteomes" id="UP000481087">
    <property type="component" value="Unassembled WGS sequence"/>
</dbReference>
<evidence type="ECO:0000313" key="4">
    <source>
        <dbReference type="EMBL" id="MZQ86512.1"/>
    </source>
</evidence>
<dbReference type="PANTHER" id="PTHR43877">
    <property type="entry name" value="AMINOALKYLPHOSPHONATE N-ACETYLTRANSFERASE-RELATED-RELATED"/>
    <property type="match status" value="1"/>
</dbReference>
<dbReference type="AlphaFoldDB" id="A0A6L8V9Z2"/>
<dbReference type="InterPro" id="IPR050832">
    <property type="entry name" value="Bact_Acetyltransf"/>
</dbReference>
<feature type="domain" description="N-acetyltransferase" evidence="3">
    <location>
        <begin position="66"/>
        <end position="205"/>
    </location>
</feature>
<reference evidence="4 5" key="1">
    <citation type="submission" date="2019-12" db="EMBL/GenBank/DDBJ databases">
        <title>Paenibacillus sp. nov. sp. isolated from soil.</title>
        <authorList>
            <person name="Kim J."/>
            <person name="Jeong S.E."/>
            <person name="Jung H.S."/>
            <person name="Jeon C.O."/>
        </authorList>
    </citation>
    <scope>NUCLEOTIDE SEQUENCE [LARGE SCALE GENOMIC DNA]</scope>
    <source>
        <strain evidence="4 5">5J-6</strain>
    </source>
</reference>
<dbReference type="PANTHER" id="PTHR43877:SF2">
    <property type="entry name" value="AMINOALKYLPHOSPHONATE N-ACETYLTRANSFERASE-RELATED"/>
    <property type="match status" value="1"/>
</dbReference>
<dbReference type="SUPFAM" id="SSF55729">
    <property type="entry name" value="Acyl-CoA N-acyltransferases (Nat)"/>
    <property type="match status" value="1"/>
</dbReference>
<evidence type="ECO:0000256" key="2">
    <source>
        <dbReference type="ARBA" id="ARBA00023315"/>
    </source>
</evidence>
<gene>
    <name evidence="4" type="ORF">GQF01_30855</name>
</gene>
<evidence type="ECO:0000313" key="5">
    <source>
        <dbReference type="Proteomes" id="UP000481087"/>
    </source>
</evidence>
<keyword evidence="1 4" id="KW-0808">Transferase</keyword>
<keyword evidence="2" id="KW-0012">Acyltransferase</keyword>
<dbReference type="EMBL" id="WTUZ01000039">
    <property type="protein sequence ID" value="MZQ86512.1"/>
    <property type="molecule type" value="Genomic_DNA"/>
</dbReference>
<dbReference type="GO" id="GO:0016747">
    <property type="term" value="F:acyltransferase activity, transferring groups other than amino-acyl groups"/>
    <property type="evidence" value="ECO:0007669"/>
    <property type="project" value="InterPro"/>
</dbReference>
<comment type="caution">
    <text evidence="4">The sequence shown here is derived from an EMBL/GenBank/DDBJ whole genome shotgun (WGS) entry which is preliminary data.</text>
</comment>
<accession>A0A6L8V9Z2</accession>